<organism evidence="5 6">
    <name type="scientific">Rhizodiscina lignyota</name>
    <dbReference type="NCBI Taxonomy" id="1504668"/>
    <lineage>
        <taxon>Eukaryota</taxon>
        <taxon>Fungi</taxon>
        <taxon>Dikarya</taxon>
        <taxon>Ascomycota</taxon>
        <taxon>Pezizomycotina</taxon>
        <taxon>Dothideomycetes</taxon>
        <taxon>Pleosporomycetidae</taxon>
        <taxon>Aulographales</taxon>
        <taxon>Rhizodiscinaceae</taxon>
        <taxon>Rhizodiscina</taxon>
    </lineage>
</organism>
<dbReference type="PRINTS" id="PR00081">
    <property type="entry name" value="GDHRDH"/>
</dbReference>
<dbReference type="EMBL" id="ML978133">
    <property type="protein sequence ID" value="KAF2094839.1"/>
    <property type="molecule type" value="Genomic_DNA"/>
</dbReference>
<feature type="compositionally biased region" description="Basic residues" evidence="3">
    <location>
        <begin position="418"/>
        <end position="428"/>
    </location>
</feature>
<dbReference type="Proteomes" id="UP000799772">
    <property type="component" value="Unassembled WGS sequence"/>
</dbReference>
<evidence type="ECO:0000256" key="1">
    <source>
        <dbReference type="ARBA" id="ARBA00006484"/>
    </source>
</evidence>
<dbReference type="AlphaFoldDB" id="A0A9P4M6H4"/>
<dbReference type="Gene3D" id="3.40.50.720">
    <property type="entry name" value="NAD(P)-binding Rossmann-like Domain"/>
    <property type="match status" value="1"/>
</dbReference>
<keyword evidence="4" id="KW-0472">Membrane</keyword>
<accession>A0A9P4M6H4</accession>
<comment type="caution">
    <text evidence="5">The sequence shown here is derived from an EMBL/GenBank/DDBJ whole genome shotgun (WGS) entry which is preliminary data.</text>
</comment>
<evidence type="ECO:0000313" key="6">
    <source>
        <dbReference type="Proteomes" id="UP000799772"/>
    </source>
</evidence>
<dbReference type="InterPro" id="IPR002347">
    <property type="entry name" value="SDR_fam"/>
</dbReference>
<comment type="similarity">
    <text evidence="1">Belongs to the short-chain dehydrogenases/reductases (SDR) family.</text>
</comment>
<dbReference type="SUPFAM" id="SSF51735">
    <property type="entry name" value="NAD(P)-binding Rossmann-fold domains"/>
    <property type="match status" value="1"/>
</dbReference>
<keyword evidence="2" id="KW-0560">Oxidoreductase</keyword>
<dbReference type="PANTHER" id="PTHR24320">
    <property type="entry name" value="RETINOL DEHYDROGENASE"/>
    <property type="match status" value="1"/>
</dbReference>
<name>A0A9P4M6H4_9PEZI</name>
<protein>
    <submittedName>
        <fullName evidence="5">NAD(P)-binding protein</fullName>
    </submittedName>
</protein>
<dbReference type="InterPro" id="IPR036291">
    <property type="entry name" value="NAD(P)-bd_dom_sf"/>
</dbReference>
<evidence type="ECO:0000256" key="4">
    <source>
        <dbReference type="SAM" id="Phobius"/>
    </source>
</evidence>
<sequence length="428" mass="47661">MPIPLINYVLSEGISGIPYFWTIIKTVPWLVALYLLKWYCGGAVNTSERNMHSKVVLMTGGTSGIGASVARELATRGAQIVLLTQHPLTDPFLVEYIMDLRTTTNNELITAEEVDLTSLHSVRKFATKWVDNAPPRRLDMVILCANTQTPAWGKRGVTEDGIELDWGLNYVANFHLLSILSPALRAQPPDRDVRILFGTCSSYIGGSFPEKTSKKERKAKSAPQPPTPTYKNLRPARTTSPYANSKLALMTFAQSFQKHLSSYVRPDKQPNNARILLVNPGWTRTPGMQRFLTFGSLWGLLLYIILYPLWWLLLKSADQGAQSFLYAAMEAGFVLGEGGAMVKECSEVKIVRDEVSNDYVQQELWKDTETIIQQLEKEGAVRRAKEAKLAESEKKEKEKGSEKADESGSTETANAKKAGSRRSRKAGS</sequence>
<feature type="region of interest" description="Disordered" evidence="3">
    <location>
        <begin position="208"/>
        <end position="238"/>
    </location>
</feature>
<evidence type="ECO:0000256" key="2">
    <source>
        <dbReference type="ARBA" id="ARBA00023002"/>
    </source>
</evidence>
<feature type="transmembrane region" description="Helical" evidence="4">
    <location>
        <begin position="291"/>
        <end position="313"/>
    </location>
</feature>
<dbReference type="PANTHER" id="PTHR24320:SF285">
    <property type="entry name" value="RETINOL DEHYDROGENASE 14"/>
    <property type="match status" value="1"/>
</dbReference>
<reference evidence="5" key="1">
    <citation type="journal article" date="2020" name="Stud. Mycol.">
        <title>101 Dothideomycetes genomes: a test case for predicting lifestyles and emergence of pathogens.</title>
        <authorList>
            <person name="Haridas S."/>
            <person name="Albert R."/>
            <person name="Binder M."/>
            <person name="Bloem J."/>
            <person name="Labutti K."/>
            <person name="Salamov A."/>
            <person name="Andreopoulos B."/>
            <person name="Baker S."/>
            <person name="Barry K."/>
            <person name="Bills G."/>
            <person name="Bluhm B."/>
            <person name="Cannon C."/>
            <person name="Castanera R."/>
            <person name="Culley D."/>
            <person name="Daum C."/>
            <person name="Ezra D."/>
            <person name="Gonzalez J."/>
            <person name="Henrissat B."/>
            <person name="Kuo A."/>
            <person name="Liang C."/>
            <person name="Lipzen A."/>
            <person name="Lutzoni F."/>
            <person name="Magnuson J."/>
            <person name="Mondo S."/>
            <person name="Nolan M."/>
            <person name="Ohm R."/>
            <person name="Pangilinan J."/>
            <person name="Park H.-J."/>
            <person name="Ramirez L."/>
            <person name="Alfaro M."/>
            <person name="Sun H."/>
            <person name="Tritt A."/>
            <person name="Yoshinaga Y."/>
            <person name="Zwiers L.-H."/>
            <person name="Turgeon B."/>
            <person name="Goodwin S."/>
            <person name="Spatafora J."/>
            <person name="Crous P."/>
            <person name="Grigoriev I."/>
        </authorList>
    </citation>
    <scope>NUCLEOTIDE SEQUENCE</scope>
    <source>
        <strain evidence="5">CBS 133067</strain>
    </source>
</reference>
<gene>
    <name evidence="5" type="ORF">NA57DRAFT_45987</name>
</gene>
<keyword evidence="6" id="KW-1185">Reference proteome</keyword>
<evidence type="ECO:0000313" key="5">
    <source>
        <dbReference type="EMBL" id="KAF2094839.1"/>
    </source>
</evidence>
<proteinExistence type="inferred from homology"/>
<keyword evidence="4" id="KW-0812">Transmembrane</keyword>
<feature type="compositionally biased region" description="Basic and acidic residues" evidence="3">
    <location>
        <begin position="385"/>
        <end position="406"/>
    </location>
</feature>
<feature type="region of interest" description="Disordered" evidence="3">
    <location>
        <begin position="385"/>
        <end position="428"/>
    </location>
</feature>
<dbReference type="GO" id="GO:0016491">
    <property type="term" value="F:oxidoreductase activity"/>
    <property type="evidence" value="ECO:0007669"/>
    <property type="project" value="UniProtKB-KW"/>
</dbReference>
<dbReference type="Pfam" id="PF00106">
    <property type="entry name" value="adh_short"/>
    <property type="match status" value="1"/>
</dbReference>
<dbReference type="OrthoDB" id="191979at2759"/>
<evidence type="ECO:0000256" key="3">
    <source>
        <dbReference type="SAM" id="MobiDB-lite"/>
    </source>
</evidence>
<keyword evidence="4" id="KW-1133">Transmembrane helix</keyword>